<evidence type="ECO:0000313" key="3">
    <source>
        <dbReference type="Proteomes" id="UP001152523"/>
    </source>
</evidence>
<feature type="transmembrane region" description="Helical" evidence="1">
    <location>
        <begin position="297"/>
        <end position="317"/>
    </location>
</feature>
<name>A0AAV0DH37_9ASTE</name>
<feature type="transmembrane region" description="Helical" evidence="1">
    <location>
        <begin position="173"/>
        <end position="191"/>
    </location>
</feature>
<evidence type="ECO:0000256" key="1">
    <source>
        <dbReference type="SAM" id="Phobius"/>
    </source>
</evidence>
<keyword evidence="1" id="KW-1133">Transmembrane helix</keyword>
<sequence>MTEYLDPTIGEEFYDAQVNFSRTSVVDTNDATADSFSNGAKYICTSKSCSVLPETIKVSAISSRASTTNGPCKRRKTISDRLDNIPDDSCSEQTPYSSTLEDDIVEATKYKDILILFRFNDRDLPFKLKDTIMSDLRLLTLLECGLPSWVIFLQSYPGLCHIYRPWMCPLARFLYVLISVITVLIGFYDLYKNVPLIKSAASHVFGPFFDWIETWEMISRIRYLGTMLFLHNFEKAFKWFLSMTRTVQSFLSILTQPFTGPFSEFLEFFLPFWNLCDQAADSLFSMIWLVLESLLNLVGNIIEVLLFPVWCILSVFGTVRTCLLYPIRLVMGCYSLSAGVCSFMHEVIVDLWMFSSSILRLTSEVESTVTSAEVSAWRSLWNDLFSQIFRALRSILNGLVAFLMACNRHRLSIYNHTKELIKKLSQSSETSQLTVYSGHVSTTQTLEDKHVQYQHLRESLESQKLL</sequence>
<comment type="caution">
    <text evidence="2">The sequence shown here is derived from an EMBL/GenBank/DDBJ whole genome shotgun (WGS) entry which is preliminary data.</text>
</comment>
<evidence type="ECO:0000313" key="2">
    <source>
        <dbReference type="EMBL" id="CAH9100741.1"/>
    </source>
</evidence>
<dbReference type="AlphaFoldDB" id="A0AAV0DH37"/>
<protein>
    <submittedName>
        <fullName evidence="2">Uncharacterized protein</fullName>
    </submittedName>
</protein>
<dbReference type="EMBL" id="CAMAPF010000109">
    <property type="protein sequence ID" value="CAH9100741.1"/>
    <property type="molecule type" value="Genomic_DNA"/>
</dbReference>
<dbReference type="PANTHER" id="PTHR34553">
    <property type="entry name" value="OS05G0597400 PROTEIN"/>
    <property type="match status" value="1"/>
</dbReference>
<keyword evidence="1" id="KW-0812">Transmembrane</keyword>
<dbReference type="PANTHER" id="PTHR34553:SF4">
    <property type="entry name" value="G1_S-SPECIFIC CYCLIN-E PROTEIN"/>
    <property type="match status" value="1"/>
</dbReference>
<keyword evidence="1" id="KW-0472">Membrane</keyword>
<dbReference type="Proteomes" id="UP001152523">
    <property type="component" value="Unassembled WGS sequence"/>
</dbReference>
<accession>A0AAV0DH37</accession>
<gene>
    <name evidence="2" type="ORF">CEPIT_LOCUS15373</name>
</gene>
<proteinExistence type="predicted"/>
<keyword evidence="3" id="KW-1185">Reference proteome</keyword>
<reference evidence="2" key="1">
    <citation type="submission" date="2022-07" db="EMBL/GenBank/DDBJ databases">
        <authorList>
            <person name="Macas J."/>
            <person name="Novak P."/>
            <person name="Neumann P."/>
        </authorList>
    </citation>
    <scope>NUCLEOTIDE SEQUENCE</scope>
</reference>
<organism evidence="2 3">
    <name type="scientific">Cuscuta epithymum</name>
    <dbReference type="NCBI Taxonomy" id="186058"/>
    <lineage>
        <taxon>Eukaryota</taxon>
        <taxon>Viridiplantae</taxon>
        <taxon>Streptophyta</taxon>
        <taxon>Embryophyta</taxon>
        <taxon>Tracheophyta</taxon>
        <taxon>Spermatophyta</taxon>
        <taxon>Magnoliopsida</taxon>
        <taxon>eudicotyledons</taxon>
        <taxon>Gunneridae</taxon>
        <taxon>Pentapetalae</taxon>
        <taxon>asterids</taxon>
        <taxon>lamiids</taxon>
        <taxon>Solanales</taxon>
        <taxon>Convolvulaceae</taxon>
        <taxon>Cuscuteae</taxon>
        <taxon>Cuscuta</taxon>
        <taxon>Cuscuta subgen. Cuscuta</taxon>
    </lineage>
</organism>